<gene>
    <name evidence="3" type="ORF">PINE0816_LOCUS21908</name>
</gene>
<feature type="transmembrane region" description="Helical" evidence="1">
    <location>
        <begin position="75"/>
        <end position="93"/>
    </location>
</feature>
<dbReference type="SMART" id="SM00831">
    <property type="entry name" value="Cation_ATPase_N"/>
    <property type="match status" value="1"/>
</dbReference>
<dbReference type="InterPro" id="IPR023298">
    <property type="entry name" value="ATPase_P-typ_TM_dom_sf"/>
</dbReference>
<keyword evidence="1" id="KW-1133">Transmembrane helix</keyword>
<dbReference type="SUPFAM" id="SSF81665">
    <property type="entry name" value="Calcium ATPase, transmembrane domain M"/>
    <property type="match status" value="1"/>
</dbReference>
<keyword evidence="1" id="KW-0812">Transmembrane</keyword>
<organism evidence="3">
    <name type="scientific">Proboscia inermis</name>
    <dbReference type="NCBI Taxonomy" id="420281"/>
    <lineage>
        <taxon>Eukaryota</taxon>
        <taxon>Sar</taxon>
        <taxon>Stramenopiles</taxon>
        <taxon>Ochrophyta</taxon>
        <taxon>Bacillariophyta</taxon>
        <taxon>Coscinodiscophyceae</taxon>
        <taxon>Rhizosoleniophycidae</taxon>
        <taxon>Rhizosoleniales</taxon>
        <taxon>Rhizosoleniaceae</taxon>
        <taxon>Proboscia</taxon>
    </lineage>
</organism>
<dbReference type="EMBL" id="HBEL01047246">
    <property type="protein sequence ID" value="CAD8425748.1"/>
    <property type="molecule type" value="Transcribed_RNA"/>
</dbReference>
<dbReference type="AlphaFoldDB" id="A0A7S0CLK5"/>
<keyword evidence="1" id="KW-0472">Membrane</keyword>
<feature type="domain" description="Cation-transporting P-type ATPase N-terminal" evidence="2">
    <location>
        <begin position="24"/>
        <end position="92"/>
    </location>
</feature>
<sequence>MLGLGDKIREDLRMIECGNLACACIEELKVVENIRRTGLTSAQAAARLEEYGPNQLSEKRKVTLLEKIWHQVNNVLVAILVFVAAISLVRAITDDPVTNGIQVGIIAGVIM</sequence>
<evidence type="ECO:0000256" key="1">
    <source>
        <dbReference type="SAM" id="Phobius"/>
    </source>
</evidence>
<evidence type="ECO:0000313" key="3">
    <source>
        <dbReference type="EMBL" id="CAD8425748.1"/>
    </source>
</evidence>
<name>A0A7S0CLK5_9STRA</name>
<accession>A0A7S0CLK5</accession>
<dbReference type="Gene3D" id="1.20.1110.10">
    <property type="entry name" value="Calcium-transporting ATPase, transmembrane domain"/>
    <property type="match status" value="1"/>
</dbReference>
<reference evidence="3" key="1">
    <citation type="submission" date="2021-01" db="EMBL/GenBank/DDBJ databases">
        <authorList>
            <person name="Corre E."/>
            <person name="Pelletier E."/>
            <person name="Niang G."/>
            <person name="Scheremetjew M."/>
            <person name="Finn R."/>
            <person name="Kale V."/>
            <person name="Holt S."/>
            <person name="Cochrane G."/>
            <person name="Meng A."/>
            <person name="Brown T."/>
            <person name="Cohen L."/>
        </authorList>
    </citation>
    <scope>NUCLEOTIDE SEQUENCE</scope>
    <source>
        <strain evidence="3">CCAP1064/1</strain>
    </source>
</reference>
<protein>
    <recommendedName>
        <fullName evidence="2">Cation-transporting P-type ATPase N-terminal domain-containing protein</fullName>
    </recommendedName>
</protein>
<dbReference type="Pfam" id="PF00690">
    <property type="entry name" value="Cation_ATPase_N"/>
    <property type="match status" value="1"/>
</dbReference>
<proteinExistence type="predicted"/>
<dbReference type="InterPro" id="IPR004014">
    <property type="entry name" value="ATPase_P-typ_cation-transptr_N"/>
</dbReference>
<dbReference type="Gene3D" id="2.70.150.10">
    <property type="entry name" value="Calcium-transporting ATPase, cytoplasmic transduction domain A"/>
    <property type="match status" value="1"/>
</dbReference>
<evidence type="ECO:0000259" key="2">
    <source>
        <dbReference type="SMART" id="SM00831"/>
    </source>
</evidence>